<keyword evidence="8" id="KW-0482">Metalloprotease</keyword>
<dbReference type="InterPro" id="IPR010275">
    <property type="entry name" value="MepK"/>
</dbReference>
<evidence type="ECO:0000256" key="11">
    <source>
        <dbReference type="ARBA" id="ARBA00093666"/>
    </source>
</evidence>
<keyword evidence="5 12" id="KW-0732">Signal</keyword>
<evidence type="ECO:0000256" key="12">
    <source>
        <dbReference type="SAM" id="SignalP"/>
    </source>
</evidence>
<dbReference type="GO" id="GO:0071555">
    <property type="term" value="P:cell wall organization"/>
    <property type="evidence" value="ECO:0007669"/>
    <property type="project" value="UniProtKB-KW"/>
</dbReference>
<keyword evidence="9" id="KW-0961">Cell wall biogenesis/degradation</keyword>
<comment type="pathway">
    <text evidence="2">Cell wall biogenesis; cell wall polysaccharide biosynthesis.</text>
</comment>
<dbReference type="CDD" id="cd14844">
    <property type="entry name" value="Zn-DD-carboxypeptidase_like"/>
    <property type="match status" value="1"/>
</dbReference>
<keyword evidence="7" id="KW-0862">Zinc</keyword>
<proteinExistence type="inferred from homology"/>
<reference evidence="13 14" key="1">
    <citation type="submission" date="2018-03" db="EMBL/GenBank/DDBJ databases">
        <title>Massilia armeniaca sp. nov., isolated from desert soil.</title>
        <authorList>
            <person name="Huang H."/>
            <person name="Ren M."/>
        </authorList>
    </citation>
    <scope>NUCLEOTIDE SEQUENCE [LARGE SCALE GENOMIC DNA]</scope>
    <source>
        <strain evidence="13 14">ZMN-3</strain>
    </source>
</reference>
<evidence type="ECO:0000256" key="5">
    <source>
        <dbReference type="ARBA" id="ARBA00022729"/>
    </source>
</evidence>
<comment type="similarity">
    <text evidence="10">Belongs to the peptidase M15 family.</text>
</comment>
<evidence type="ECO:0000256" key="7">
    <source>
        <dbReference type="ARBA" id="ARBA00022833"/>
    </source>
</evidence>
<dbReference type="OrthoDB" id="9782994at2"/>
<dbReference type="Proteomes" id="UP000240505">
    <property type="component" value="Chromosome"/>
</dbReference>
<dbReference type="InterPro" id="IPR006311">
    <property type="entry name" value="TAT_signal"/>
</dbReference>
<dbReference type="InterPro" id="IPR009045">
    <property type="entry name" value="Zn_M74/Hedgehog-like"/>
</dbReference>
<evidence type="ECO:0000256" key="8">
    <source>
        <dbReference type="ARBA" id="ARBA00023049"/>
    </source>
</evidence>
<evidence type="ECO:0000256" key="1">
    <source>
        <dbReference type="ARBA" id="ARBA00001947"/>
    </source>
</evidence>
<sequence length="178" mass="19578">MDNRRSFLRKSVAVASALSMPALARAAVAAPHERSLRFYNTHTGETLRTLFWAEGQFIPEALQDINKLLRDHRSNTIAAIDPALMLLVNKVSAQFGSNNVIHIISGYRSPETNEKLAAASGGVAKHSMHLEGKAIDLRIPGVDLRQVHKAALALKGGGVGYYQDSQFVHMDTGRVRHW</sequence>
<dbReference type="Gene3D" id="3.30.1380.10">
    <property type="match status" value="1"/>
</dbReference>
<evidence type="ECO:0000256" key="4">
    <source>
        <dbReference type="ARBA" id="ARBA00022723"/>
    </source>
</evidence>
<feature type="chain" id="PRO_5015322353" description="Murein endopeptidase K" evidence="12">
    <location>
        <begin position="27"/>
        <end position="178"/>
    </location>
</feature>
<dbReference type="KEGG" id="masz:C9I28_11835"/>
<dbReference type="PANTHER" id="PTHR37425:SF1">
    <property type="entry name" value="OUTER MEMBRANE PROTEIN"/>
    <property type="match status" value="1"/>
</dbReference>
<comment type="cofactor">
    <cofactor evidence="1">
        <name>Zn(2+)</name>
        <dbReference type="ChEBI" id="CHEBI:29105"/>
    </cofactor>
</comment>
<dbReference type="AlphaFoldDB" id="A0A2R4C9W0"/>
<organism evidence="13 14">
    <name type="scientific">Pseudoduganella armeniaca</name>
    <dbReference type="NCBI Taxonomy" id="2072590"/>
    <lineage>
        <taxon>Bacteria</taxon>
        <taxon>Pseudomonadati</taxon>
        <taxon>Pseudomonadota</taxon>
        <taxon>Betaproteobacteria</taxon>
        <taxon>Burkholderiales</taxon>
        <taxon>Oxalobacteraceae</taxon>
        <taxon>Telluria group</taxon>
        <taxon>Pseudoduganella</taxon>
    </lineage>
</organism>
<dbReference type="PROSITE" id="PS51318">
    <property type="entry name" value="TAT"/>
    <property type="match status" value="1"/>
</dbReference>
<keyword evidence="3" id="KW-0645">Protease</keyword>
<dbReference type="SUPFAM" id="SSF55166">
    <property type="entry name" value="Hedgehog/DD-peptidase"/>
    <property type="match status" value="1"/>
</dbReference>
<evidence type="ECO:0000313" key="14">
    <source>
        <dbReference type="Proteomes" id="UP000240505"/>
    </source>
</evidence>
<dbReference type="Pfam" id="PF05951">
    <property type="entry name" value="Peptidase_M15_2"/>
    <property type="match status" value="1"/>
</dbReference>
<gene>
    <name evidence="13" type="ORF">C9I28_11835</name>
</gene>
<evidence type="ECO:0000256" key="3">
    <source>
        <dbReference type="ARBA" id="ARBA00022670"/>
    </source>
</evidence>
<feature type="signal peptide" evidence="12">
    <location>
        <begin position="1"/>
        <end position="26"/>
    </location>
</feature>
<evidence type="ECO:0000313" key="13">
    <source>
        <dbReference type="EMBL" id="AVR96320.1"/>
    </source>
</evidence>
<dbReference type="GO" id="GO:0046872">
    <property type="term" value="F:metal ion binding"/>
    <property type="evidence" value="ECO:0007669"/>
    <property type="project" value="UniProtKB-KW"/>
</dbReference>
<dbReference type="GO" id="GO:0006508">
    <property type="term" value="P:proteolysis"/>
    <property type="evidence" value="ECO:0007669"/>
    <property type="project" value="UniProtKB-KW"/>
</dbReference>
<evidence type="ECO:0000256" key="2">
    <source>
        <dbReference type="ARBA" id="ARBA00004776"/>
    </source>
</evidence>
<evidence type="ECO:0000256" key="10">
    <source>
        <dbReference type="ARBA" id="ARBA00093448"/>
    </source>
</evidence>
<evidence type="ECO:0000256" key="6">
    <source>
        <dbReference type="ARBA" id="ARBA00022801"/>
    </source>
</evidence>
<keyword evidence="6" id="KW-0378">Hydrolase</keyword>
<keyword evidence="4" id="KW-0479">Metal-binding</keyword>
<accession>A0A2R4C9W0</accession>
<dbReference type="PANTHER" id="PTHR37425">
    <property type="match status" value="1"/>
</dbReference>
<name>A0A2R4C9W0_9BURK</name>
<dbReference type="EMBL" id="CP028324">
    <property type="protein sequence ID" value="AVR96320.1"/>
    <property type="molecule type" value="Genomic_DNA"/>
</dbReference>
<keyword evidence="14" id="KW-1185">Reference proteome</keyword>
<protein>
    <recommendedName>
        <fullName evidence="11">Murein endopeptidase K</fullName>
    </recommendedName>
</protein>
<dbReference type="GO" id="GO:0008237">
    <property type="term" value="F:metallopeptidase activity"/>
    <property type="evidence" value="ECO:0007669"/>
    <property type="project" value="UniProtKB-KW"/>
</dbReference>
<evidence type="ECO:0000256" key="9">
    <source>
        <dbReference type="ARBA" id="ARBA00023316"/>
    </source>
</evidence>